<evidence type="ECO:0000256" key="1">
    <source>
        <dbReference type="SAM" id="Phobius"/>
    </source>
</evidence>
<proteinExistence type="predicted"/>
<gene>
    <name evidence="2" type="primary">ORF215168</name>
</gene>
<sequence length="54" mass="6163">FLFPVEHKSEIVALYQIIFWTAIFSSVYEASTIFASVLHQVSPNIQLTTFPAYP</sequence>
<name>A0A0B7BYH3_9EUPU</name>
<feature type="transmembrane region" description="Helical" evidence="1">
    <location>
        <begin position="12"/>
        <end position="38"/>
    </location>
</feature>
<evidence type="ECO:0000313" key="2">
    <source>
        <dbReference type="EMBL" id="CEK97240.1"/>
    </source>
</evidence>
<reference evidence="2" key="1">
    <citation type="submission" date="2014-12" db="EMBL/GenBank/DDBJ databases">
        <title>Insight into the proteome of Arion vulgaris.</title>
        <authorList>
            <person name="Aradska J."/>
            <person name="Bulat T."/>
            <person name="Smidak R."/>
            <person name="Sarate P."/>
            <person name="Gangsoo J."/>
            <person name="Sialana F."/>
            <person name="Bilban M."/>
            <person name="Lubec G."/>
        </authorList>
    </citation>
    <scope>NUCLEOTIDE SEQUENCE</scope>
    <source>
        <tissue evidence="2">Skin</tissue>
    </source>
</reference>
<keyword evidence="1" id="KW-0812">Transmembrane</keyword>
<dbReference type="EMBL" id="HACG01050375">
    <property type="protein sequence ID" value="CEK97240.1"/>
    <property type="molecule type" value="Transcribed_RNA"/>
</dbReference>
<keyword evidence="1" id="KW-1133">Transmembrane helix</keyword>
<organism evidence="2">
    <name type="scientific">Arion vulgaris</name>
    <dbReference type="NCBI Taxonomy" id="1028688"/>
    <lineage>
        <taxon>Eukaryota</taxon>
        <taxon>Metazoa</taxon>
        <taxon>Spiralia</taxon>
        <taxon>Lophotrochozoa</taxon>
        <taxon>Mollusca</taxon>
        <taxon>Gastropoda</taxon>
        <taxon>Heterobranchia</taxon>
        <taxon>Euthyneura</taxon>
        <taxon>Panpulmonata</taxon>
        <taxon>Eupulmonata</taxon>
        <taxon>Stylommatophora</taxon>
        <taxon>Helicina</taxon>
        <taxon>Arionoidea</taxon>
        <taxon>Arionidae</taxon>
        <taxon>Arion</taxon>
    </lineage>
</organism>
<keyword evidence="1" id="KW-0472">Membrane</keyword>
<feature type="non-terminal residue" evidence="2">
    <location>
        <position position="1"/>
    </location>
</feature>
<dbReference type="AlphaFoldDB" id="A0A0B7BYH3"/>
<protein>
    <submittedName>
        <fullName evidence="2">Uncharacterized protein</fullName>
    </submittedName>
</protein>
<accession>A0A0B7BYH3</accession>